<protein>
    <submittedName>
        <fullName evidence="1">Uncharacterized protein</fullName>
    </submittedName>
</protein>
<dbReference type="Proteomes" id="UP001281147">
    <property type="component" value="Unassembled WGS sequence"/>
</dbReference>
<name>A0ACC3MNG4_9PEZI</name>
<sequence>MEPVFGLELTMSGAVCAVSLPDGRIETLASINGSDQYVHLMHEWYDFYHATAEPGEIRVIVEDKYSKPEKKETGYISERWEFWLDGRYLSWKEQLEYWLGWKQRDFSELYSLDFYPTDEPTAILSSIIGQLRDAAFRALRNDTAQNMPERPFVNIALPGWFFARLPVFENDGYPDVREEMMIHWSHMFALAWKLSGRTVRNGALLATPWEANTAYSRCHQLGNIRTYRFHRVVDRDSQREDFRRSRMGILERPKYHRPRGSARRNEQQASKGFGERKDPTAGQG</sequence>
<keyword evidence="2" id="KW-1185">Reference proteome</keyword>
<dbReference type="EMBL" id="JAUTXU010000192">
    <property type="protein sequence ID" value="KAK3699847.1"/>
    <property type="molecule type" value="Genomic_DNA"/>
</dbReference>
<accession>A0ACC3MNG4</accession>
<evidence type="ECO:0000313" key="2">
    <source>
        <dbReference type="Proteomes" id="UP001281147"/>
    </source>
</evidence>
<gene>
    <name evidence="1" type="ORF">LTR37_016262</name>
</gene>
<organism evidence="1 2">
    <name type="scientific">Vermiconidia calcicola</name>
    <dbReference type="NCBI Taxonomy" id="1690605"/>
    <lineage>
        <taxon>Eukaryota</taxon>
        <taxon>Fungi</taxon>
        <taxon>Dikarya</taxon>
        <taxon>Ascomycota</taxon>
        <taxon>Pezizomycotina</taxon>
        <taxon>Dothideomycetes</taxon>
        <taxon>Dothideomycetidae</taxon>
        <taxon>Mycosphaerellales</taxon>
        <taxon>Extremaceae</taxon>
        <taxon>Vermiconidia</taxon>
    </lineage>
</organism>
<reference evidence="1" key="1">
    <citation type="submission" date="2023-07" db="EMBL/GenBank/DDBJ databases">
        <title>Black Yeasts Isolated from many extreme environments.</title>
        <authorList>
            <person name="Coleine C."/>
            <person name="Stajich J.E."/>
            <person name="Selbmann L."/>
        </authorList>
    </citation>
    <scope>NUCLEOTIDE SEQUENCE</scope>
    <source>
        <strain evidence="1">CCFEE 5714</strain>
    </source>
</reference>
<comment type="caution">
    <text evidence="1">The sequence shown here is derived from an EMBL/GenBank/DDBJ whole genome shotgun (WGS) entry which is preliminary data.</text>
</comment>
<proteinExistence type="predicted"/>
<evidence type="ECO:0000313" key="1">
    <source>
        <dbReference type="EMBL" id="KAK3699847.1"/>
    </source>
</evidence>